<gene>
    <name evidence="2" type="ORF">AVDCRST_MAG16-1913</name>
</gene>
<feature type="non-terminal residue" evidence="2">
    <location>
        <position position="1"/>
    </location>
</feature>
<organism evidence="2">
    <name type="scientific">uncultured Frankineae bacterium</name>
    <dbReference type="NCBI Taxonomy" id="437475"/>
    <lineage>
        <taxon>Bacteria</taxon>
        <taxon>Bacillati</taxon>
        <taxon>Actinomycetota</taxon>
        <taxon>Actinomycetes</taxon>
        <taxon>Frankiales</taxon>
        <taxon>environmental samples</taxon>
    </lineage>
</organism>
<feature type="compositionally biased region" description="Basic and acidic residues" evidence="1">
    <location>
        <begin position="85"/>
        <end position="94"/>
    </location>
</feature>
<sequence length="114" mass="12781">AAGLAGGVRGLRRGRSRRPAARARRPLRQRRGRRRGRERRGPRPARAVRRGRADRARPVRRRPAGPHQPLPDPAVPAGRGPRPPARGDRRDGRARVRAPRGHRRRTAARARLGL</sequence>
<name>A0A6J4LW79_9ACTN</name>
<feature type="region of interest" description="Disordered" evidence="1">
    <location>
        <begin position="1"/>
        <end position="114"/>
    </location>
</feature>
<dbReference type="AlphaFoldDB" id="A0A6J4LW79"/>
<protein>
    <submittedName>
        <fullName evidence="2">Uncharacterized protein</fullName>
    </submittedName>
</protein>
<dbReference type="EMBL" id="CADCUE010000175">
    <property type="protein sequence ID" value="CAA9343661.1"/>
    <property type="molecule type" value="Genomic_DNA"/>
</dbReference>
<reference evidence="2" key="1">
    <citation type="submission" date="2020-02" db="EMBL/GenBank/DDBJ databases">
        <authorList>
            <person name="Meier V. D."/>
        </authorList>
    </citation>
    <scope>NUCLEOTIDE SEQUENCE</scope>
    <source>
        <strain evidence="2">AVDCRST_MAG16</strain>
    </source>
</reference>
<accession>A0A6J4LW79</accession>
<feature type="compositionally biased region" description="Basic residues" evidence="1">
    <location>
        <begin position="10"/>
        <end position="50"/>
    </location>
</feature>
<feature type="non-terminal residue" evidence="2">
    <location>
        <position position="114"/>
    </location>
</feature>
<evidence type="ECO:0000313" key="2">
    <source>
        <dbReference type="EMBL" id="CAA9343661.1"/>
    </source>
</evidence>
<feature type="compositionally biased region" description="Basic residues" evidence="1">
    <location>
        <begin position="95"/>
        <end position="108"/>
    </location>
</feature>
<proteinExistence type="predicted"/>
<evidence type="ECO:0000256" key="1">
    <source>
        <dbReference type="SAM" id="MobiDB-lite"/>
    </source>
</evidence>